<gene>
    <name evidence="1" type="ORF">METZ01_LOCUS58897</name>
</gene>
<reference evidence="1" key="1">
    <citation type="submission" date="2018-05" db="EMBL/GenBank/DDBJ databases">
        <authorList>
            <person name="Lanie J.A."/>
            <person name="Ng W.-L."/>
            <person name="Kazmierczak K.M."/>
            <person name="Andrzejewski T.M."/>
            <person name="Davidsen T.M."/>
            <person name="Wayne K.J."/>
            <person name="Tettelin H."/>
            <person name="Glass J.I."/>
            <person name="Rusch D."/>
            <person name="Podicherti R."/>
            <person name="Tsui H.-C.T."/>
            <person name="Winkler M.E."/>
        </authorList>
    </citation>
    <scope>NUCLEOTIDE SEQUENCE</scope>
</reference>
<name>A0A381SXG3_9ZZZZ</name>
<organism evidence="1">
    <name type="scientific">marine metagenome</name>
    <dbReference type="NCBI Taxonomy" id="408172"/>
    <lineage>
        <taxon>unclassified sequences</taxon>
        <taxon>metagenomes</taxon>
        <taxon>ecological metagenomes</taxon>
    </lineage>
</organism>
<dbReference type="InterPro" id="IPR036412">
    <property type="entry name" value="HAD-like_sf"/>
</dbReference>
<accession>A0A381SXG3</accession>
<dbReference type="SUPFAM" id="SSF56784">
    <property type="entry name" value="HAD-like"/>
    <property type="match status" value="1"/>
</dbReference>
<dbReference type="InterPro" id="IPR023214">
    <property type="entry name" value="HAD_sf"/>
</dbReference>
<proteinExistence type="predicted"/>
<feature type="non-terminal residue" evidence="1">
    <location>
        <position position="1"/>
    </location>
</feature>
<evidence type="ECO:0000313" key="1">
    <source>
        <dbReference type="EMBL" id="SVA06043.1"/>
    </source>
</evidence>
<dbReference type="Gene3D" id="3.40.50.1000">
    <property type="entry name" value="HAD superfamily/HAD-like"/>
    <property type="match status" value="1"/>
</dbReference>
<dbReference type="EMBL" id="UINC01003405">
    <property type="protein sequence ID" value="SVA06043.1"/>
    <property type="molecule type" value="Genomic_DNA"/>
</dbReference>
<dbReference type="AlphaFoldDB" id="A0A381SXG3"/>
<protein>
    <recommendedName>
        <fullName evidence="2">FCP1 homology domain-containing protein</fullName>
    </recommendedName>
</protein>
<sequence>VKKPVLQLNISDPTIYLDMDGVLVDFFSAFAKFAGVEHWKHIDQRKLQDVLDKITGSDYFAKLPKTKVCDNIIEMAIDFAGSYSILSSPLRGDIANSSKHKQTWVTNNLSPQPRETIIVRDKALYAAANGAQNILIDDRGSNIDKWRQAGGYGIKYQADEDNLSVISEALKAYERE</sequence>
<evidence type="ECO:0008006" key="2">
    <source>
        <dbReference type="Google" id="ProtNLM"/>
    </source>
</evidence>